<dbReference type="GO" id="GO:0042124">
    <property type="term" value="F:1,3-beta-glucanosyltransferase activity"/>
    <property type="evidence" value="ECO:0007669"/>
    <property type="project" value="TreeGrafter"/>
</dbReference>
<evidence type="ECO:0000256" key="9">
    <source>
        <dbReference type="RuleBase" id="RU361209"/>
    </source>
</evidence>
<dbReference type="InterPro" id="IPR012946">
    <property type="entry name" value="X8"/>
</dbReference>
<keyword evidence="10" id="KW-0812">Transmembrane</keyword>
<evidence type="ECO:0000256" key="7">
    <source>
        <dbReference type="ARBA" id="ARBA00023180"/>
    </source>
</evidence>
<dbReference type="Proteomes" id="UP000297716">
    <property type="component" value="Unassembled WGS sequence"/>
</dbReference>
<reference evidence="12 13" key="1">
    <citation type="submission" date="2019-03" db="EMBL/GenBank/DDBJ databases">
        <title>Draft genome sequence of Xylaria hypoxylon DSM 108379, a ubiquitous saprotrophic-parasitic fungi on hardwood.</title>
        <authorList>
            <person name="Buettner E."/>
            <person name="Leonhardt S."/>
            <person name="Gebauer A.M."/>
            <person name="Liers C."/>
            <person name="Hofrichter M."/>
            <person name="Kellner H."/>
        </authorList>
    </citation>
    <scope>NUCLEOTIDE SEQUENCE [LARGE SCALE GENOMIC DNA]</scope>
    <source>
        <strain evidence="12 13">DSM 108379</strain>
    </source>
</reference>
<keyword evidence="8 9" id="KW-0449">Lipoprotein</keyword>
<dbReference type="InterPro" id="IPR017853">
    <property type="entry name" value="GH"/>
</dbReference>
<evidence type="ECO:0000313" key="13">
    <source>
        <dbReference type="Proteomes" id="UP000297716"/>
    </source>
</evidence>
<dbReference type="InterPro" id="IPR004886">
    <property type="entry name" value="Glucanosyltransferase"/>
</dbReference>
<dbReference type="Gene3D" id="3.20.20.80">
    <property type="entry name" value="Glycosidases"/>
    <property type="match status" value="1"/>
</dbReference>
<feature type="signal peptide" evidence="9">
    <location>
        <begin position="1"/>
        <end position="18"/>
    </location>
</feature>
<dbReference type="GO" id="GO:0005886">
    <property type="term" value="C:plasma membrane"/>
    <property type="evidence" value="ECO:0007669"/>
    <property type="project" value="UniProtKB-SubCell"/>
</dbReference>
<keyword evidence="13" id="KW-1185">Reference proteome</keyword>
<proteinExistence type="inferred from homology"/>
<accession>A0A4Z0Z4H6</accession>
<keyword evidence="6" id="KW-1015">Disulfide bond</keyword>
<gene>
    <name evidence="12" type="ORF">E0Z10_g2422</name>
</gene>
<evidence type="ECO:0000259" key="11">
    <source>
        <dbReference type="SMART" id="SM00768"/>
    </source>
</evidence>
<evidence type="ECO:0000256" key="10">
    <source>
        <dbReference type="SAM" id="Phobius"/>
    </source>
</evidence>
<evidence type="ECO:0000313" key="12">
    <source>
        <dbReference type="EMBL" id="TGJ86355.1"/>
    </source>
</evidence>
<dbReference type="OrthoDB" id="421038at2759"/>
<keyword evidence="4 9" id="KW-0732">Signal</keyword>
<name>A0A4Z0Z4H6_9PEZI</name>
<dbReference type="GO" id="GO:0098552">
    <property type="term" value="C:side of membrane"/>
    <property type="evidence" value="ECO:0007669"/>
    <property type="project" value="UniProtKB-KW"/>
</dbReference>
<dbReference type="PANTHER" id="PTHR31468:SF2">
    <property type="entry name" value="1,3-BETA-GLUCANOSYLTRANSFERASE GAS1"/>
    <property type="match status" value="1"/>
</dbReference>
<keyword evidence="3 9" id="KW-0336">GPI-anchor</keyword>
<comment type="caution">
    <text evidence="12">The sequence shown here is derived from an EMBL/GenBank/DDBJ whole genome shotgun (WGS) entry which is preliminary data.</text>
</comment>
<evidence type="ECO:0000256" key="2">
    <source>
        <dbReference type="ARBA" id="ARBA00007528"/>
    </source>
</evidence>
<comment type="similarity">
    <text evidence="2 9">Belongs to the glycosyl hydrolase 72 family.</text>
</comment>
<dbReference type="PANTHER" id="PTHR31468">
    <property type="entry name" value="1,3-BETA-GLUCANOSYLTRANSFERASE GAS1"/>
    <property type="match status" value="1"/>
</dbReference>
<feature type="domain" description="X8" evidence="11">
    <location>
        <begin position="387"/>
        <end position="478"/>
    </location>
</feature>
<dbReference type="STRING" id="37992.A0A4Z0Z4H6"/>
<keyword evidence="5 9" id="KW-0472">Membrane</keyword>
<dbReference type="GO" id="GO:0031505">
    <property type="term" value="P:fungal-type cell wall organization"/>
    <property type="evidence" value="ECO:0007669"/>
    <property type="project" value="TreeGrafter"/>
</dbReference>
<dbReference type="FunFam" id="3.20.20.80:FF:000038">
    <property type="entry name" value="1,3-beta-glucanosyltransferase"/>
    <property type="match status" value="1"/>
</dbReference>
<evidence type="ECO:0000256" key="8">
    <source>
        <dbReference type="ARBA" id="ARBA00023288"/>
    </source>
</evidence>
<evidence type="ECO:0000256" key="4">
    <source>
        <dbReference type="ARBA" id="ARBA00022729"/>
    </source>
</evidence>
<organism evidence="12 13">
    <name type="scientific">Xylaria hypoxylon</name>
    <dbReference type="NCBI Taxonomy" id="37992"/>
    <lineage>
        <taxon>Eukaryota</taxon>
        <taxon>Fungi</taxon>
        <taxon>Dikarya</taxon>
        <taxon>Ascomycota</taxon>
        <taxon>Pezizomycotina</taxon>
        <taxon>Sordariomycetes</taxon>
        <taxon>Xylariomycetidae</taxon>
        <taxon>Xylariales</taxon>
        <taxon>Xylariaceae</taxon>
        <taxon>Xylaria</taxon>
    </lineage>
</organism>
<evidence type="ECO:0000256" key="5">
    <source>
        <dbReference type="ARBA" id="ARBA00023136"/>
    </source>
</evidence>
<comment type="function">
    <text evidence="9">Splits internally a 1,3-beta-glucan molecule and transfers the newly generated reducing end (the donor) to the non-reducing end of another 1,3-beta-glucan molecule (the acceptor) forming a 1,3-beta linkage, resulting in the elongation of 1,3-beta-glucan chains in the cell wall.</text>
</comment>
<evidence type="ECO:0000256" key="3">
    <source>
        <dbReference type="ARBA" id="ARBA00022622"/>
    </source>
</evidence>
<protein>
    <recommendedName>
        <fullName evidence="9">1,3-beta-glucanosyltransferase</fullName>
        <ecNumber evidence="9">2.4.1.-</ecNumber>
    </recommendedName>
</protein>
<keyword evidence="10" id="KW-1133">Transmembrane helix</keyword>
<evidence type="ECO:0000256" key="6">
    <source>
        <dbReference type="ARBA" id="ARBA00023157"/>
    </source>
</evidence>
<keyword evidence="9" id="KW-0808">Transferase</keyword>
<dbReference type="Pfam" id="PF07983">
    <property type="entry name" value="X8"/>
    <property type="match status" value="1"/>
</dbReference>
<comment type="subcellular location">
    <subcellularLocation>
        <location evidence="1 9">Cell membrane</location>
        <topology evidence="1 9">Lipid-anchor</topology>
        <topology evidence="1 9">GPI-anchor</topology>
    </subcellularLocation>
</comment>
<feature type="chain" id="PRO_5021512998" description="1,3-beta-glucanosyltransferase" evidence="9">
    <location>
        <begin position="19"/>
        <end position="540"/>
    </location>
</feature>
<feature type="transmembrane region" description="Helical" evidence="10">
    <location>
        <begin position="518"/>
        <end position="539"/>
    </location>
</feature>
<dbReference type="Gene3D" id="1.20.58.1040">
    <property type="match status" value="1"/>
</dbReference>
<dbReference type="SMART" id="SM00768">
    <property type="entry name" value="X8"/>
    <property type="match status" value="1"/>
</dbReference>
<dbReference type="AlphaFoldDB" id="A0A4Z0Z4H6"/>
<dbReference type="EC" id="2.4.1.-" evidence="9"/>
<evidence type="ECO:0000256" key="1">
    <source>
        <dbReference type="ARBA" id="ARBA00004609"/>
    </source>
</evidence>
<dbReference type="Pfam" id="PF03198">
    <property type="entry name" value="Glyco_hydro_72"/>
    <property type="match status" value="1"/>
</dbReference>
<dbReference type="SUPFAM" id="SSF51445">
    <property type="entry name" value="(Trans)glycosidases"/>
    <property type="match status" value="1"/>
</dbReference>
<dbReference type="EMBL" id="SKBN01000029">
    <property type="protein sequence ID" value="TGJ86355.1"/>
    <property type="molecule type" value="Genomic_DNA"/>
</dbReference>
<sequence>MKLSSVLGAAALSGAAYAASYDDIPAIEVYGQHFFYTNNGSQFFMKGVAYQENFSPNGSANSNVTYTDPLADKSKCSRDIPFMKKLFTNVIRVYAIDPTADHDDCMELLAANDIYVVADLSEPSTSINSNDPEWNLPLYERYAGVVDALQKYNNVIGFFAGNEVIESANQTAAAAFVKAAVRDTKSYISTQGYRKTLGVGYATADVPSRDQLAHYFACEPLSGTETSIDFWGYNVYSWCGNSNYVDSSYGERVEFFRDYPVPVFFAEYGCNEGITGGPTHRPFTEVAVLFGNMTEVFSGGIVYQWFQSDNNFGLVQIDGNDVTPEPDFTSLMNQLAKVTPSSTASSAYTPSNTAPACPATGTSWAAVASPLPPAVNPQLCSCAMSGISCTIDSDDSSSYGDEFDFICGEEDGKYCVGIVHNATTGDYGAYSGCSPKQQLAWVANQYYEAQDSSNRASACDFDGLAKTQSAATESTCSTLLQAAGTDGSGSVVEPTDAVSSSSSAAAPNGLSTPGFFNFGQTFFVAYVITALVSGVGMLVL</sequence>
<keyword evidence="7" id="KW-0325">Glycoprotein</keyword>
<dbReference type="GO" id="GO:0071970">
    <property type="term" value="P:fungal-type cell wall (1-&gt;3)-beta-D-glucan biosynthetic process"/>
    <property type="evidence" value="ECO:0007669"/>
    <property type="project" value="TreeGrafter"/>
</dbReference>